<evidence type="ECO:0000259" key="1">
    <source>
        <dbReference type="Pfam" id="PF13601"/>
    </source>
</evidence>
<organism evidence="2 3">
    <name type="scientific">Draconibacterium aestuarii</name>
    <dbReference type="NCBI Taxonomy" id="2998507"/>
    <lineage>
        <taxon>Bacteria</taxon>
        <taxon>Pseudomonadati</taxon>
        <taxon>Bacteroidota</taxon>
        <taxon>Bacteroidia</taxon>
        <taxon>Marinilabiliales</taxon>
        <taxon>Prolixibacteraceae</taxon>
        <taxon>Draconibacterium</taxon>
    </lineage>
</organism>
<dbReference type="CDD" id="cd00090">
    <property type="entry name" value="HTH_ARSR"/>
    <property type="match status" value="1"/>
</dbReference>
<dbReference type="GO" id="GO:0006355">
    <property type="term" value="P:regulation of DNA-templated transcription"/>
    <property type="evidence" value="ECO:0007669"/>
    <property type="project" value="UniProtKB-ARBA"/>
</dbReference>
<dbReference type="InterPro" id="IPR036388">
    <property type="entry name" value="WH-like_DNA-bd_sf"/>
</dbReference>
<dbReference type="PANTHER" id="PTHR37318:SF1">
    <property type="entry name" value="BSL7504 PROTEIN"/>
    <property type="match status" value="1"/>
</dbReference>
<dbReference type="EMBL" id="JAPOHD010000012">
    <property type="protein sequence ID" value="MCY1719867.1"/>
    <property type="molecule type" value="Genomic_DNA"/>
</dbReference>
<dbReference type="RefSeq" id="WP_343332201.1">
    <property type="nucleotide sequence ID" value="NZ_JAPOHD010000012.1"/>
</dbReference>
<keyword evidence="3" id="KW-1185">Reference proteome</keyword>
<evidence type="ECO:0000313" key="2">
    <source>
        <dbReference type="EMBL" id="MCY1719867.1"/>
    </source>
</evidence>
<protein>
    <submittedName>
        <fullName evidence="2">Transcriptional regulator</fullName>
    </submittedName>
</protein>
<dbReference type="SUPFAM" id="SSF46785">
    <property type="entry name" value="Winged helix' DNA-binding domain"/>
    <property type="match status" value="1"/>
</dbReference>
<dbReference type="Proteomes" id="UP001145087">
    <property type="component" value="Unassembled WGS sequence"/>
</dbReference>
<comment type="caution">
    <text evidence="2">The sequence shown here is derived from an EMBL/GenBank/DDBJ whole genome shotgun (WGS) entry which is preliminary data.</text>
</comment>
<dbReference type="AlphaFoldDB" id="A0A9X3F4W1"/>
<sequence>MKNVIQNLNKTFDNKVRLGIMAALTVNAKLSFVDIKNLLELTDGNLASHLKALEKAEYILVAKLFINRKPNTTYKITELGKKEFEAHLKALEELINQQNTVRPSENG</sequence>
<dbReference type="PANTHER" id="PTHR37318">
    <property type="entry name" value="BSL7504 PROTEIN"/>
    <property type="match status" value="1"/>
</dbReference>
<accession>A0A9X3F4W1</accession>
<feature type="domain" description="Winged helix DNA-binding" evidence="1">
    <location>
        <begin position="16"/>
        <end position="95"/>
    </location>
</feature>
<proteinExistence type="predicted"/>
<dbReference type="InterPro" id="IPR011991">
    <property type="entry name" value="ArsR-like_HTH"/>
</dbReference>
<dbReference type="Pfam" id="PF13601">
    <property type="entry name" value="HTH_34"/>
    <property type="match status" value="1"/>
</dbReference>
<dbReference type="InterPro" id="IPR027395">
    <property type="entry name" value="WH_DNA-bd_dom"/>
</dbReference>
<evidence type="ECO:0000313" key="3">
    <source>
        <dbReference type="Proteomes" id="UP001145087"/>
    </source>
</evidence>
<name>A0A9X3F4W1_9BACT</name>
<gene>
    <name evidence="2" type="ORF">OU798_05905</name>
</gene>
<dbReference type="Gene3D" id="1.10.10.10">
    <property type="entry name" value="Winged helix-like DNA-binding domain superfamily/Winged helix DNA-binding domain"/>
    <property type="match status" value="1"/>
</dbReference>
<reference evidence="2" key="1">
    <citation type="submission" date="2022-11" db="EMBL/GenBank/DDBJ databases">
        <title>Marilongibacter aestuarii gen. nov., sp. nov., isolated from tidal flat sediment.</title>
        <authorList>
            <person name="Jiayan W."/>
        </authorList>
    </citation>
    <scope>NUCLEOTIDE SEQUENCE</scope>
    <source>
        <strain evidence="2">Z1-6</strain>
    </source>
</reference>
<dbReference type="InterPro" id="IPR036390">
    <property type="entry name" value="WH_DNA-bd_sf"/>
</dbReference>